<organism evidence="1 2">
    <name type="scientific">Vogesella margarita</name>
    <dbReference type="NCBI Taxonomy" id="2984199"/>
    <lineage>
        <taxon>Bacteria</taxon>
        <taxon>Pseudomonadati</taxon>
        <taxon>Pseudomonadota</taxon>
        <taxon>Betaproteobacteria</taxon>
        <taxon>Neisseriales</taxon>
        <taxon>Chromobacteriaceae</taxon>
        <taxon>Vogesella</taxon>
    </lineage>
</organism>
<dbReference type="Proteomes" id="UP001222030">
    <property type="component" value="Unassembled WGS sequence"/>
</dbReference>
<evidence type="ECO:0000313" key="2">
    <source>
        <dbReference type="Proteomes" id="UP001222030"/>
    </source>
</evidence>
<proteinExistence type="predicted"/>
<evidence type="ECO:0000313" key="1">
    <source>
        <dbReference type="EMBL" id="MDC7712787.1"/>
    </source>
</evidence>
<gene>
    <name evidence="1" type="ORF">PQU96_01400</name>
</gene>
<comment type="caution">
    <text evidence="1">The sequence shown here is derived from an EMBL/GenBank/DDBJ whole genome shotgun (WGS) entry which is preliminary data.</text>
</comment>
<name>A0ABT5IJU4_9NEIS</name>
<dbReference type="Gene3D" id="3.30.420.150">
    <property type="entry name" value="Exopolyphosphatase. Domain 2"/>
    <property type="match status" value="1"/>
</dbReference>
<protein>
    <submittedName>
        <fullName evidence="1">Uncharacterized protein</fullName>
    </submittedName>
</protein>
<reference evidence="1 2" key="1">
    <citation type="submission" date="2023-01" db="EMBL/GenBank/DDBJ databases">
        <title>Novel species of the genus Vogesella isolated from rivers.</title>
        <authorList>
            <person name="Lu H."/>
        </authorList>
    </citation>
    <scope>NUCLEOTIDE SEQUENCE [LARGE SCALE GENOMIC DNA]</scope>
    <source>
        <strain evidence="1 2">LYT5W</strain>
    </source>
</reference>
<dbReference type="EMBL" id="JAQQLE010000001">
    <property type="protein sequence ID" value="MDC7712787.1"/>
    <property type="molecule type" value="Genomic_DNA"/>
</dbReference>
<keyword evidence="2" id="KW-1185">Reference proteome</keyword>
<sequence>MSLLPLYARLQPQLPAGSALTLLQLDGDETRLLSGCGTVQPPLLSLPLGYRRTAQQYFRHQPPTAVEIELAIMTVEDALAPVRAQLAPASQLYSQDGALRALAAHAGVRGSGTLWLSTAQLEFTFGRFAEVVQGRPAALEGLPTDGEFAARLLILRELSHHLGFDGIHLLPER</sequence>
<accession>A0ABT5IJU4</accession>
<dbReference type="RefSeq" id="WP_272770496.1">
    <property type="nucleotide sequence ID" value="NZ_JAQQLE010000001.1"/>
</dbReference>